<dbReference type="HOGENOM" id="CLU_188063_0_0_1"/>
<reference evidence="1 2" key="1">
    <citation type="submission" date="2014-04" db="EMBL/GenBank/DDBJ databases">
        <authorList>
            <consortium name="DOE Joint Genome Institute"/>
            <person name="Kuo A."/>
            <person name="Kohler A."/>
            <person name="Jargeat P."/>
            <person name="Nagy L.G."/>
            <person name="Floudas D."/>
            <person name="Copeland A."/>
            <person name="Barry K.W."/>
            <person name="Cichocki N."/>
            <person name="Veneault-Fourrey C."/>
            <person name="LaButti K."/>
            <person name="Lindquist E.A."/>
            <person name="Lipzen A."/>
            <person name="Lundell T."/>
            <person name="Morin E."/>
            <person name="Murat C."/>
            <person name="Sun H."/>
            <person name="Tunlid A."/>
            <person name="Henrissat B."/>
            <person name="Grigoriev I.V."/>
            <person name="Hibbett D.S."/>
            <person name="Martin F."/>
            <person name="Nordberg H.P."/>
            <person name="Cantor M.N."/>
            <person name="Hua S.X."/>
        </authorList>
    </citation>
    <scope>NUCLEOTIDE SEQUENCE [LARGE SCALE GENOMIC DNA]</scope>
    <source>
        <strain evidence="1 2">Ve08.2h10</strain>
    </source>
</reference>
<evidence type="ECO:0000313" key="1">
    <source>
        <dbReference type="EMBL" id="KIK76697.1"/>
    </source>
</evidence>
<dbReference type="Proteomes" id="UP000054538">
    <property type="component" value="Unassembled WGS sequence"/>
</dbReference>
<reference evidence="2" key="2">
    <citation type="submission" date="2015-01" db="EMBL/GenBank/DDBJ databases">
        <title>Evolutionary Origins and Diversification of the Mycorrhizal Mutualists.</title>
        <authorList>
            <consortium name="DOE Joint Genome Institute"/>
            <consortium name="Mycorrhizal Genomics Consortium"/>
            <person name="Kohler A."/>
            <person name="Kuo A."/>
            <person name="Nagy L.G."/>
            <person name="Floudas D."/>
            <person name="Copeland A."/>
            <person name="Barry K.W."/>
            <person name="Cichocki N."/>
            <person name="Veneault-Fourrey C."/>
            <person name="LaButti K."/>
            <person name="Lindquist E.A."/>
            <person name="Lipzen A."/>
            <person name="Lundell T."/>
            <person name="Morin E."/>
            <person name="Murat C."/>
            <person name="Riley R."/>
            <person name="Ohm R."/>
            <person name="Sun H."/>
            <person name="Tunlid A."/>
            <person name="Henrissat B."/>
            <person name="Grigoriev I.V."/>
            <person name="Hibbett D.S."/>
            <person name="Martin F."/>
        </authorList>
    </citation>
    <scope>NUCLEOTIDE SEQUENCE [LARGE SCALE GENOMIC DNA]</scope>
    <source>
        <strain evidence="2">Ve08.2h10</strain>
    </source>
</reference>
<evidence type="ECO:0000313" key="2">
    <source>
        <dbReference type="Proteomes" id="UP000054538"/>
    </source>
</evidence>
<gene>
    <name evidence="1" type="ORF">PAXRUDRAFT_76560</name>
</gene>
<organism evidence="1 2">
    <name type="scientific">Paxillus rubicundulus Ve08.2h10</name>
    <dbReference type="NCBI Taxonomy" id="930991"/>
    <lineage>
        <taxon>Eukaryota</taxon>
        <taxon>Fungi</taxon>
        <taxon>Dikarya</taxon>
        <taxon>Basidiomycota</taxon>
        <taxon>Agaricomycotina</taxon>
        <taxon>Agaricomycetes</taxon>
        <taxon>Agaricomycetidae</taxon>
        <taxon>Boletales</taxon>
        <taxon>Paxilineae</taxon>
        <taxon>Paxillaceae</taxon>
        <taxon>Paxillus</taxon>
    </lineage>
</organism>
<dbReference type="InParanoid" id="A0A0D0C060"/>
<keyword evidence="2" id="KW-1185">Reference proteome</keyword>
<evidence type="ECO:0008006" key="3">
    <source>
        <dbReference type="Google" id="ProtNLM"/>
    </source>
</evidence>
<sequence length="60" mass="6729">SPIFTSTMGKYDHIPMLTGTENYHAWQIDMKYALGAEDLWCHVSTGTDPLDPLDFASIKP</sequence>
<dbReference type="STRING" id="930991.A0A0D0C060"/>
<dbReference type="OrthoDB" id="2688793at2759"/>
<name>A0A0D0C060_9AGAM</name>
<accession>A0A0D0C060</accession>
<feature type="non-terminal residue" evidence="1">
    <location>
        <position position="60"/>
    </location>
</feature>
<feature type="non-terminal residue" evidence="1">
    <location>
        <position position="1"/>
    </location>
</feature>
<proteinExistence type="predicted"/>
<protein>
    <recommendedName>
        <fullName evidence="3">DUF4219 domain-containing protein</fullName>
    </recommendedName>
</protein>
<dbReference type="AlphaFoldDB" id="A0A0D0C060"/>
<dbReference type="EMBL" id="KN827342">
    <property type="protein sequence ID" value="KIK76697.1"/>
    <property type="molecule type" value="Genomic_DNA"/>
</dbReference>